<accession>W0RNS7</accession>
<dbReference type="InParanoid" id="W0RNS7"/>
<dbReference type="KEGG" id="gba:J421_5119"/>
<protein>
    <submittedName>
        <fullName evidence="4">Response regulator receiver</fullName>
    </submittedName>
</protein>
<proteinExistence type="predicted"/>
<dbReference type="Gene3D" id="2.40.50.1020">
    <property type="entry name" value="LytTr DNA-binding domain"/>
    <property type="match status" value="1"/>
</dbReference>
<geneLocation type="plasmid" evidence="4 5">
    <name>1</name>
</geneLocation>
<dbReference type="SUPFAM" id="SSF52172">
    <property type="entry name" value="CheY-like"/>
    <property type="match status" value="1"/>
</dbReference>
<reference evidence="4 5" key="1">
    <citation type="journal article" date="2014" name="Genome Announc.">
        <title>Genome Sequence and Methylome of Soil Bacterium Gemmatirosa kalamazoonensis KBS708T, a Member of the Rarely Cultivated Gemmatimonadetes Phylum.</title>
        <authorList>
            <person name="Debruyn J.M."/>
            <person name="Radosevich M."/>
            <person name="Wommack K.E."/>
            <person name="Polson S.W."/>
            <person name="Hauser L.J."/>
            <person name="Fawaz M.N."/>
            <person name="Korlach J."/>
            <person name="Tsai Y.C."/>
        </authorList>
    </citation>
    <scope>NUCLEOTIDE SEQUENCE [LARGE SCALE GENOMIC DNA]</scope>
    <source>
        <strain evidence="4 5">KBS708</strain>
        <plasmid evidence="5">Plasmid 1</plasmid>
    </source>
</reference>
<dbReference type="Pfam" id="PF00072">
    <property type="entry name" value="Response_reg"/>
    <property type="match status" value="1"/>
</dbReference>
<dbReference type="FunCoup" id="W0RNS7">
    <property type="interactions" value="185"/>
</dbReference>
<feature type="modified residue" description="4-aspartylphosphate" evidence="1">
    <location>
        <position position="59"/>
    </location>
</feature>
<dbReference type="AlphaFoldDB" id="W0RNS7"/>
<dbReference type="PANTHER" id="PTHR37299">
    <property type="entry name" value="TRANSCRIPTIONAL REGULATOR-RELATED"/>
    <property type="match status" value="1"/>
</dbReference>
<dbReference type="GO" id="GO:0003677">
    <property type="term" value="F:DNA binding"/>
    <property type="evidence" value="ECO:0007669"/>
    <property type="project" value="InterPro"/>
</dbReference>
<sequence length="290" mass="31720">MTAPRAVRVLIVDDEPLARRRVAELLGEESGVEIVGTATSGAEAVAAIRAHAPDVVFLDVQMPDGTGLDVVREIGPDAMPVTVFVTAYDQYALKAFDAAAVDYLVKPYDDERFVQAFQRARESVESKRLRRLSGELLAALQAVQGGGATPVPAAPLREEADVATPAPAAAPAATPARPDYLERIAVEIRGQVRVVPVAKVQYVTASGPYVEIHTPERTYLIREQMQVLEDRLDPERFFRVHRSAIVRLDLIEGLTRNASGDYTVQLRGGLQLKVSRSRSEELERRMGLAK</sequence>
<dbReference type="InterPro" id="IPR001789">
    <property type="entry name" value="Sig_transdc_resp-reg_receiver"/>
</dbReference>
<dbReference type="GO" id="GO:0000156">
    <property type="term" value="F:phosphorelay response regulator activity"/>
    <property type="evidence" value="ECO:0007669"/>
    <property type="project" value="InterPro"/>
</dbReference>
<dbReference type="PROSITE" id="PS50110">
    <property type="entry name" value="RESPONSE_REGULATORY"/>
    <property type="match status" value="1"/>
</dbReference>
<feature type="domain" description="HTH LytTR-type" evidence="3">
    <location>
        <begin position="184"/>
        <end position="288"/>
    </location>
</feature>
<evidence type="ECO:0000259" key="3">
    <source>
        <dbReference type="PROSITE" id="PS50930"/>
    </source>
</evidence>
<dbReference type="Pfam" id="PF04397">
    <property type="entry name" value="LytTR"/>
    <property type="match status" value="1"/>
</dbReference>
<dbReference type="EMBL" id="CP007129">
    <property type="protein sequence ID" value="AHG92654.1"/>
    <property type="molecule type" value="Genomic_DNA"/>
</dbReference>
<dbReference type="SMART" id="SM00850">
    <property type="entry name" value="LytTR"/>
    <property type="match status" value="1"/>
</dbReference>
<dbReference type="PANTHER" id="PTHR37299:SF1">
    <property type="entry name" value="STAGE 0 SPORULATION PROTEIN A HOMOLOG"/>
    <property type="match status" value="1"/>
</dbReference>
<gene>
    <name evidence="4" type="ORF">J421_5119</name>
</gene>
<dbReference type="Proteomes" id="UP000019151">
    <property type="component" value="Plasmid 1"/>
</dbReference>
<name>W0RNS7_9BACT</name>
<dbReference type="InterPro" id="IPR011006">
    <property type="entry name" value="CheY-like_superfamily"/>
</dbReference>
<keyword evidence="4" id="KW-0614">Plasmid</keyword>
<evidence type="ECO:0000313" key="5">
    <source>
        <dbReference type="Proteomes" id="UP000019151"/>
    </source>
</evidence>
<feature type="domain" description="Response regulatory" evidence="2">
    <location>
        <begin position="8"/>
        <end position="121"/>
    </location>
</feature>
<keyword evidence="1" id="KW-0597">Phosphoprotein</keyword>
<keyword evidence="5" id="KW-1185">Reference proteome</keyword>
<evidence type="ECO:0000259" key="2">
    <source>
        <dbReference type="PROSITE" id="PS50110"/>
    </source>
</evidence>
<dbReference type="Gene3D" id="3.40.50.2300">
    <property type="match status" value="1"/>
</dbReference>
<dbReference type="SMART" id="SM00448">
    <property type="entry name" value="REC"/>
    <property type="match status" value="1"/>
</dbReference>
<dbReference type="PROSITE" id="PS50930">
    <property type="entry name" value="HTH_LYTTR"/>
    <property type="match status" value="1"/>
</dbReference>
<dbReference type="HOGENOM" id="CLU_000445_14_1_0"/>
<dbReference type="RefSeq" id="WP_025413985.1">
    <property type="nucleotide sequence ID" value="NZ_CP007129.1"/>
</dbReference>
<organism evidence="4 5">
    <name type="scientific">Gemmatirosa kalamazoonensis</name>
    <dbReference type="NCBI Taxonomy" id="861299"/>
    <lineage>
        <taxon>Bacteria</taxon>
        <taxon>Pseudomonadati</taxon>
        <taxon>Gemmatimonadota</taxon>
        <taxon>Gemmatimonadia</taxon>
        <taxon>Gemmatimonadales</taxon>
        <taxon>Gemmatimonadaceae</taxon>
        <taxon>Gemmatirosa</taxon>
    </lineage>
</organism>
<dbReference type="InterPro" id="IPR007492">
    <property type="entry name" value="LytTR_DNA-bd_dom"/>
</dbReference>
<evidence type="ECO:0000313" key="4">
    <source>
        <dbReference type="EMBL" id="AHG92654.1"/>
    </source>
</evidence>
<evidence type="ECO:0000256" key="1">
    <source>
        <dbReference type="PROSITE-ProRule" id="PRU00169"/>
    </source>
</evidence>
<dbReference type="InterPro" id="IPR046947">
    <property type="entry name" value="LytR-like"/>
</dbReference>
<dbReference type="OrthoDB" id="2168082at2"/>